<keyword evidence="3" id="KW-1185">Reference proteome</keyword>
<dbReference type="RefSeq" id="WP_114004531.1">
    <property type="nucleotide sequence ID" value="NZ_QGDC01000003.1"/>
</dbReference>
<dbReference type="Proteomes" id="UP000253209">
    <property type="component" value="Unassembled WGS sequence"/>
</dbReference>
<protein>
    <recommendedName>
        <fullName evidence="4">Secretion system C-terminal sorting domain-containing protein</fullName>
    </recommendedName>
</protein>
<accession>A0A367GS18</accession>
<proteinExistence type="predicted"/>
<dbReference type="NCBIfam" id="TIGR04183">
    <property type="entry name" value="Por_Secre_tail"/>
    <property type="match status" value="1"/>
</dbReference>
<evidence type="ECO:0000256" key="1">
    <source>
        <dbReference type="SAM" id="SignalP"/>
    </source>
</evidence>
<comment type="caution">
    <text evidence="2">The sequence shown here is derived from an EMBL/GenBank/DDBJ whole genome shotgun (WGS) entry which is preliminary data.</text>
</comment>
<sequence length="485" mass="53918">MNKILLSIAIVLICANTFAGVFATSGYRWRNDNGNEKTATWSAAAHTGTQISNFNPIRLRIGYYNTNEDININLSVTHVLRNKSAADADYKVLTSDPNTTDAFIITSSKYVTNGQPTTSQIFSNDFIPGKVVTQAGTGGMILKHGQSTEIEWCIKPTKHVKQGTAYYFIGLDVLGPFEPAPLSTSADIHGAPADTVASYTARPSGNKINVNFITALNNHDHFILQESSDNINFYSVDTIPGGIGTNFKAELPISGVTSYEGTRYYRFVLYDANNKATIDRSKKFTFKAYVDIKTFQVTSNNGYSPVKIDIITQSEHFHHHGAIYRSYGDKYDRNSYKYVGTIFSKGFTHNMPSTYRYWDTEIIVLKDTYVHYVFVWWEGGMEKRSPIRSVLVKSNYLSHSAPTDVTFNIYPNPATSGKVSFDLKAYKGKALTATLTTLYGKQLTKQTFNVNTTEHYTLDVATSPGTYILNIAAEGINKSGKVLLQ</sequence>
<organism evidence="2 3">
    <name type="scientific">Mucilaginibacter hurinus</name>
    <dbReference type="NCBI Taxonomy" id="2201324"/>
    <lineage>
        <taxon>Bacteria</taxon>
        <taxon>Pseudomonadati</taxon>
        <taxon>Bacteroidota</taxon>
        <taxon>Sphingobacteriia</taxon>
        <taxon>Sphingobacteriales</taxon>
        <taxon>Sphingobacteriaceae</taxon>
        <taxon>Mucilaginibacter</taxon>
    </lineage>
</organism>
<evidence type="ECO:0000313" key="3">
    <source>
        <dbReference type="Proteomes" id="UP000253209"/>
    </source>
</evidence>
<evidence type="ECO:0000313" key="2">
    <source>
        <dbReference type="EMBL" id="RCH55616.1"/>
    </source>
</evidence>
<reference evidence="2 3" key="1">
    <citation type="submission" date="2018-05" db="EMBL/GenBank/DDBJ databases">
        <title>Mucilaginibacter hurinus sp. nov., isolated from briquette warehouse soil.</title>
        <authorList>
            <person name="Choi L."/>
        </authorList>
    </citation>
    <scope>NUCLEOTIDE SEQUENCE [LARGE SCALE GENOMIC DNA]</scope>
    <source>
        <strain evidence="2 3">ZR32</strain>
    </source>
</reference>
<gene>
    <name evidence="2" type="ORF">DJ568_06920</name>
</gene>
<feature type="chain" id="PRO_5016825988" description="Secretion system C-terminal sorting domain-containing protein" evidence="1">
    <location>
        <begin position="20"/>
        <end position="485"/>
    </location>
</feature>
<dbReference type="OrthoDB" id="863479at2"/>
<dbReference type="AlphaFoldDB" id="A0A367GS18"/>
<name>A0A367GS18_9SPHI</name>
<keyword evidence="1" id="KW-0732">Signal</keyword>
<evidence type="ECO:0008006" key="4">
    <source>
        <dbReference type="Google" id="ProtNLM"/>
    </source>
</evidence>
<feature type="signal peptide" evidence="1">
    <location>
        <begin position="1"/>
        <end position="19"/>
    </location>
</feature>
<dbReference type="InterPro" id="IPR026444">
    <property type="entry name" value="Secre_tail"/>
</dbReference>
<dbReference type="EMBL" id="QGDC01000003">
    <property type="protein sequence ID" value="RCH55616.1"/>
    <property type="molecule type" value="Genomic_DNA"/>
</dbReference>